<dbReference type="RefSeq" id="WP_121840904.1">
    <property type="nucleotide sequence ID" value="NZ_ML014901.1"/>
</dbReference>
<dbReference type="GO" id="GO:0009036">
    <property type="term" value="F:type II site-specific deoxyribonuclease activity"/>
    <property type="evidence" value="ECO:0007669"/>
    <property type="project" value="InterPro"/>
</dbReference>
<protein>
    <submittedName>
        <fullName evidence="1">Eco47II family restriction endonuclease</fullName>
    </submittedName>
</protein>
<dbReference type="AlphaFoldDB" id="A0A3L8PT42"/>
<dbReference type="GO" id="GO:0009307">
    <property type="term" value="P:DNA restriction-modification system"/>
    <property type="evidence" value="ECO:0007669"/>
    <property type="project" value="InterPro"/>
</dbReference>
<evidence type="ECO:0000313" key="2">
    <source>
        <dbReference type="Proteomes" id="UP000281474"/>
    </source>
</evidence>
<keyword evidence="1" id="KW-0540">Nuclease</keyword>
<proteinExistence type="predicted"/>
<keyword evidence="1" id="KW-0378">Hydrolase</keyword>
<organism evidence="1 2">
    <name type="scientific">Parashewanella curva</name>
    <dbReference type="NCBI Taxonomy" id="2338552"/>
    <lineage>
        <taxon>Bacteria</taxon>
        <taxon>Pseudomonadati</taxon>
        <taxon>Pseudomonadota</taxon>
        <taxon>Gammaproteobacteria</taxon>
        <taxon>Alteromonadales</taxon>
        <taxon>Shewanellaceae</taxon>
        <taxon>Parashewanella</taxon>
    </lineage>
</organism>
<dbReference type="EMBL" id="QZEI01000152">
    <property type="protein sequence ID" value="RLV57753.1"/>
    <property type="molecule type" value="Genomic_DNA"/>
</dbReference>
<keyword evidence="1" id="KW-0255">Endonuclease</keyword>
<reference evidence="1 2" key="1">
    <citation type="submission" date="2018-09" db="EMBL/GenBank/DDBJ databases">
        <title>Phylogeny of the Shewanellaceae, and recommendation for two new genera, Pseudoshewanella and Parashewanella.</title>
        <authorList>
            <person name="Wang G."/>
        </authorList>
    </citation>
    <scope>NUCLEOTIDE SEQUENCE [LARGE SCALE GENOMIC DNA]</scope>
    <source>
        <strain evidence="1 2">C51</strain>
    </source>
</reference>
<evidence type="ECO:0000313" key="1">
    <source>
        <dbReference type="EMBL" id="RLV57753.1"/>
    </source>
</evidence>
<dbReference type="InterPro" id="IPR019057">
    <property type="entry name" value="Restrct_endonuc_II_Eco47II"/>
</dbReference>
<dbReference type="Proteomes" id="UP000281474">
    <property type="component" value="Unassembled WGS sequence"/>
</dbReference>
<comment type="caution">
    <text evidence="1">The sequence shown here is derived from an EMBL/GenBank/DDBJ whole genome shotgun (WGS) entry which is preliminary data.</text>
</comment>
<dbReference type="GO" id="GO:0003677">
    <property type="term" value="F:DNA binding"/>
    <property type="evidence" value="ECO:0007669"/>
    <property type="project" value="InterPro"/>
</dbReference>
<keyword evidence="2" id="KW-1185">Reference proteome</keyword>
<dbReference type="OrthoDB" id="9806692at2"/>
<accession>A0A3L8PT42</accession>
<dbReference type="Pfam" id="PF09553">
    <property type="entry name" value="RE_Eco47II"/>
    <property type="match status" value="1"/>
</dbReference>
<name>A0A3L8PT42_9GAMM</name>
<gene>
    <name evidence="1" type="ORF">D5018_20880</name>
</gene>
<sequence>MNIQLLDLKALYIDGYKESGNISINSELKLSDINPLVGNLDPVGVENFKKEVTSIIIGSRGVRPKSKPDPISALLMNADLSNGNEPINEEAYLLFERGRIADKWRGNKIGKLNELMACMLPNVIKSESGQLDLQVPDKKLIAEVKNRFNTMNAASAIKTRKNMHSLVYQNSSRFKGFKAILVERIPKSSGEQAYFSPSNPDTGEKTPDTDLIVRKGLQQFLTECGGPLLYIQGIILIAQVLVENHLLPRDYDMRFIFKLLKESLS</sequence>